<feature type="chain" id="PRO_5045167074" evidence="16">
    <location>
        <begin position="22"/>
        <end position="795"/>
    </location>
</feature>
<evidence type="ECO:0000256" key="15">
    <source>
        <dbReference type="RuleBase" id="RU003357"/>
    </source>
</evidence>
<sequence length="795" mass="88244">MLYRTLLLLVTALFLSAGVFATDDEADYGHIAGKVKTTDGKPVAGVSVSLKGTRKMSVTQENGGFSLKHIKPGSYELEVSFLGYDRQVQAVTVTANETAEVSVTLNVSSVNLKEYTVTDVRNPYKTAANSSSLRLNGLLIEQPQNIQVVTGKVLADQQITSMSDGIIRNVSGVTKLEHWGDLYARINMRGARASAFRNGMNITSTWGPLTEDMSFVEQVEFVKGPAGFMMSNGEPSGIYNVVTKKPTGITKGEAVLTLGSYDMYRATLDLDGKLNKEGSLLYRFNLMGQSKNSFRDYEFNKRFSIAPVVSYKIDDQTTLTLEYVLQHVNMFDAGSYYVFHPDGYAKLPREFTTAEPGLDPTKITDHSVQVNLQHNFSPSWKLTAQAAYFNYRQEGTTLWPNEVRPDGKMIRSVGIWDAANESRFGQVYLNGEVHTGGVRHRILAGLDLGTKHYMADWSQAHALDSNNAEFDVNNPVYGAPVNGLPVFDRSKSLSERAGSTIIDQSYTGVYVQDELGFFNDALRVTLAGRYTYVKENSYGTKVDDNRFTPRFGLSYSIDKSTSVYALYDQTFVPQTGLLRNQEKPKPIVGNNLEAGVKKDWFDGKWNTTLSAYRIIKNNELTPDPANQGNENFSLQLGQTKAEGVEFDVRGEIVSGLSLVANYAFTNSVITRTSDKNPPHGSEVGAAVPGFAKHTANAWLHYKLANGALKGFGISGGFTYLADRSTWSWGGVGQQQMPDYFKLDGGLFWQKDRISINANVFNILDKYLYSGSSYETYYYWQAEPGRNMRLSIGYKF</sequence>
<keyword evidence="5" id="KW-0410">Iron transport</keyword>
<dbReference type="InterPro" id="IPR036942">
    <property type="entry name" value="Beta-barrel_TonB_sf"/>
</dbReference>
<evidence type="ECO:0000256" key="2">
    <source>
        <dbReference type="ARBA" id="ARBA00009810"/>
    </source>
</evidence>
<proteinExistence type="inferred from homology"/>
<evidence type="ECO:0000256" key="14">
    <source>
        <dbReference type="PROSITE-ProRule" id="PRU01360"/>
    </source>
</evidence>
<keyword evidence="7 16" id="KW-0732">Signal</keyword>
<dbReference type="InterPro" id="IPR008969">
    <property type="entry name" value="CarboxyPept-like_regulatory"/>
</dbReference>
<keyword evidence="10 15" id="KW-0798">TonB box</keyword>
<evidence type="ECO:0000256" key="6">
    <source>
        <dbReference type="ARBA" id="ARBA00022692"/>
    </source>
</evidence>
<dbReference type="InterPro" id="IPR012910">
    <property type="entry name" value="Plug_dom"/>
</dbReference>
<dbReference type="SUPFAM" id="SSF49464">
    <property type="entry name" value="Carboxypeptidase regulatory domain-like"/>
    <property type="match status" value="1"/>
</dbReference>
<evidence type="ECO:0000256" key="7">
    <source>
        <dbReference type="ARBA" id="ARBA00022729"/>
    </source>
</evidence>
<feature type="signal peptide" evidence="16">
    <location>
        <begin position="1"/>
        <end position="21"/>
    </location>
</feature>
<keyword evidence="13 14" id="KW-0998">Cell outer membrane</keyword>
<dbReference type="PANTHER" id="PTHR32552">
    <property type="entry name" value="FERRICHROME IRON RECEPTOR-RELATED"/>
    <property type="match status" value="1"/>
</dbReference>
<organism evidence="19 20">
    <name type="scientific">Chitinophaga chungangae</name>
    <dbReference type="NCBI Taxonomy" id="2821488"/>
    <lineage>
        <taxon>Bacteria</taxon>
        <taxon>Pseudomonadati</taxon>
        <taxon>Bacteroidota</taxon>
        <taxon>Chitinophagia</taxon>
        <taxon>Chitinophagales</taxon>
        <taxon>Chitinophagaceae</taxon>
        <taxon>Chitinophaga</taxon>
    </lineage>
</organism>
<keyword evidence="9" id="KW-0406">Ion transport</keyword>
<gene>
    <name evidence="19" type="ORF">J7I43_05570</name>
</gene>
<evidence type="ECO:0000259" key="18">
    <source>
        <dbReference type="Pfam" id="PF07715"/>
    </source>
</evidence>
<evidence type="ECO:0000256" key="4">
    <source>
        <dbReference type="ARBA" id="ARBA00022452"/>
    </source>
</evidence>
<dbReference type="PROSITE" id="PS52016">
    <property type="entry name" value="TONB_DEPENDENT_REC_3"/>
    <property type="match status" value="1"/>
</dbReference>
<evidence type="ECO:0000256" key="11">
    <source>
        <dbReference type="ARBA" id="ARBA00023136"/>
    </source>
</evidence>
<dbReference type="Gene3D" id="2.60.40.1120">
    <property type="entry name" value="Carboxypeptidase-like, regulatory domain"/>
    <property type="match status" value="1"/>
</dbReference>
<dbReference type="InterPro" id="IPR037066">
    <property type="entry name" value="Plug_dom_sf"/>
</dbReference>
<evidence type="ECO:0000256" key="8">
    <source>
        <dbReference type="ARBA" id="ARBA00023004"/>
    </source>
</evidence>
<evidence type="ECO:0000256" key="1">
    <source>
        <dbReference type="ARBA" id="ARBA00004571"/>
    </source>
</evidence>
<dbReference type="EMBL" id="JAGHKP010000001">
    <property type="protein sequence ID" value="MBO9151666.1"/>
    <property type="molecule type" value="Genomic_DNA"/>
</dbReference>
<feature type="domain" description="TonB-dependent receptor-like beta-barrel" evidence="17">
    <location>
        <begin position="332"/>
        <end position="762"/>
    </location>
</feature>
<evidence type="ECO:0000256" key="5">
    <source>
        <dbReference type="ARBA" id="ARBA00022496"/>
    </source>
</evidence>
<evidence type="ECO:0000256" key="13">
    <source>
        <dbReference type="ARBA" id="ARBA00023237"/>
    </source>
</evidence>
<evidence type="ECO:0000256" key="9">
    <source>
        <dbReference type="ARBA" id="ARBA00023065"/>
    </source>
</evidence>
<comment type="caution">
    <text evidence="19">The sequence shown here is derived from an EMBL/GenBank/DDBJ whole genome shotgun (WGS) entry which is preliminary data.</text>
</comment>
<keyword evidence="11 14" id="KW-0472">Membrane</keyword>
<keyword evidence="6 14" id="KW-0812">Transmembrane</keyword>
<evidence type="ECO:0000313" key="20">
    <source>
        <dbReference type="Proteomes" id="UP000679126"/>
    </source>
</evidence>
<dbReference type="InterPro" id="IPR000531">
    <property type="entry name" value="Beta-barrel_TonB"/>
</dbReference>
<keyword evidence="20" id="KW-1185">Reference proteome</keyword>
<dbReference type="Pfam" id="PF00593">
    <property type="entry name" value="TonB_dep_Rec_b-barrel"/>
    <property type="match status" value="1"/>
</dbReference>
<evidence type="ECO:0000259" key="17">
    <source>
        <dbReference type="Pfam" id="PF00593"/>
    </source>
</evidence>
<dbReference type="CDD" id="cd01347">
    <property type="entry name" value="ligand_gated_channel"/>
    <property type="match status" value="1"/>
</dbReference>
<evidence type="ECO:0000313" key="19">
    <source>
        <dbReference type="EMBL" id="MBO9151666.1"/>
    </source>
</evidence>
<evidence type="ECO:0000256" key="12">
    <source>
        <dbReference type="ARBA" id="ARBA00023170"/>
    </source>
</evidence>
<name>A0ABS3YAI8_9BACT</name>
<evidence type="ECO:0000256" key="3">
    <source>
        <dbReference type="ARBA" id="ARBA00022448"/>
    </source>
</evidence>
<comment type="subcellular location">
    <subcellularLocation>
        <location evidence="1 14">Cell outer membrane</location>
        <topology evidence="1 14">Multi-pass membrane protein</topology>
    </subcellularLocation>
</comment>
<dbReference type="Gene3D" id="2.170.130.10">
    <property type="entry name" value="TonB-dependent receptor, plug domain"/>
    <property type="match status" value="1"/>
</dbReference>
<keyword evidence="12 19" id="KW-0675">Receptor</keyword>
<comment type="similarity">
    <text evidence="2 14 15">Belongs to the TonB-dependent receptor family.</text>
</comment>
<feature type="domain" description="TonB-dependent receptor plug" evidence="18">
    <location>
        <begin position="141"/>
        <end position="238"/>
    </location>
</feature>
<dbReference type="Pfam" id="PF13715">
    <property type="entry name" value="CarbopepD_reg_2"/>
    <property type="match status" value="1"/>
</dbReference>
<dbReference type="NCBIfam" id="TIGR01783">
    <property type="entry name" value="TonB-siderophor"/>
    <property type="match status" value="1"/>
</dbReference>
<dbReference type="Pfam" id="PF07715">
    <property type="entry name" value="Plug"/>
    <property type="match status" value="1"/>
</dbReference>
<dbReference type="RefSeq" id="WP_209144086.1">
    <property type="nucleotide sequence ID" value="NZ_JAGHKP010000001.1"/>
</dbReference>
<evidence type="ECO:0000256" key="16">
    <source>
        <dbReference type="SAM" id="SignalP"/>
    </source>
</evidence>
<keyword evidence="8" id="KW-0408">Iron</keyword>
<protein>
    <submittedName>
        <fullName evidence="19">TonB-dependent receptor</fullName>
    </submittedName>
</protein>
<accession>A0ABS3YAI8</accession>
<dbReference type="InterPro" id="IPR010105">
    <property type="entry name" value="TonB_sidphr_rcpt"/>
</dbReference>
<dbReference type="Proteomes" id="UP000679126">
    <property type="component" value="Unassembled WGS sequence"/>
</dbReference>
<keyword evidence="3 14" id="KW-0813">Transport</keyword>
<dbReference type="InterPro" id="IPR039426">
    <property type="entry name" value="TonB-dep_rcpt-like"/>
</dbReference>
<dbReference type="Gene3D" id="2.40.170.20">
    <property type="entry name" value="TonB-dependent receptor, beta-barrel domain"/>
    <property type="match status" value="1"/>
</dbReference>
<keyword evidence="4 14" id="KW-1134">Transmembrane beta strand</keyword>
<dbReference type="SUPFAM" id="SSF56935">
    <property type="entry name" value="Porins"/>
    <property type="match status" value="1"/>
</dbReference>
<evidence type="ECO:0000256" key="10">
    <source>
        <dbReference type="ARBA" id="ARBA00023077"/>
    </source>
</evidence>
<dbReference type="PANTHER" id="PTHR32552:SF68">
    <property type="entry name" value="FERRICHROME OUTER MEMBRANE TRANSPORTER_PHAGE RECEPTOR"/>
    <property type="match status" value="1"/>
</dbReference>
<reference evidence="20" key="1">
    <citation type="submission" date="2021-03" db="EMBL/GenBank/DDBJ databases">
        <title>Assistant Professor.</title>
        <authorList>
            <person name="Huq M.A."/>
        </authorList>
    </citation>
    <scope>NUCLEOTIDE SEQUENCE [LARGE SCALE GENOMIC DNA]</scope>
    <source>
        <strain evidence="20">MAH-28</strain>
    </source>
</reference>